<evidence type="ECO:0000256" key="1">
    <source>
        <dbReference type="SAM" id="Coils"/>
    </source>
</evidence>
<evidence type="ECO:0000313" key="5">
    <source>
        <dbReference type="Proteomes" id="UP000284706"/>
    </source>
</evidence>
<dbReference type="Gene3D" id="3.30.428.10">
    <property type="entry name" value="HIT-like"/>
    <property type="match status" value="1"/>
</dbReference>
<dbReference type="OrthoDB" id="3512845at2759"/>
<dbReference type="PANTHER" id="PTHR12486">
    <property type="entry name" value="APRATAXIN-RELATED"/>
    <property type="match status" value="1"/>
</dbReference>
<dbReference type="GO" id="GO:0003697">
    <property type="term" value="F:single-stranded DNA binding"/>
    <property type="evidence" value="ECO:0007669"/>
    <property type="project" value="TreeGrafter"/>
</dbReference>
<evidence type="ECO:0000259" key="3">
    <source>
        <dbReference type="Pfam" id="PF16278"/>
    </source>
</evidence>
<dbReference type="FunCoup" id="A0A409YUD1">
    <property type="interactions" value="377"/>
</dbReference>
<comment type="caution">
    <text evidence="4">The sequence shown here is derived from an EMBL/GenBank/DDBJ whole genome shotgun (WGS) entry which is preliminary data.</text>
</comment>
<feature type="coiled-coil region" evidence="1">
    <location>
        <begin position="71"/>
        <end position="98"/>
    </location>
</feature>
<dbReference type="GO" id="GO:0033699">
    <property type="term" value="F:DNA 5'-adenosine monophosphate hydrolase activity"/>
    <property type="evidence" value="ECO:0007669"/>
    <property type="project" value="TreeGrafter"/>
</dbReference>
<keyword evidence="5" id="KW-1185">Reference proteome</keyword>
<dbReference type="Proteomes" id="UP000284706">
    <property type="component" value="Unassembled WGS sequence"/>
</dbReference>
<dbReference type="SUPFAM" id="SSF54197">
    <property type="entry name" value="HIT-like"/>
    <property type="match status" value="1"/>
</dbReference>
<reference evidence="4 5" key="1">
    <citation type="journal article" date="2018" name="Evol. Lett.">
        <title>Horizontal gene cluster transfer increased hallucinogenic mushroom diversity.</title>
        <authorList>
            <person name="Reynolds H.T."/>
            <person name="Vijayakumar V."/>
            <person name="Gluck-Thaler E."/>
            <person name="Korotkin H.B."/>
            <person name="Matheny P.B."/>
            <person name="Slot J.C."/>
        </authorList>
    </citation>
    <scope>NUCLEOTIDE SEQUENCE [LARGE SCALE GENOMIC DNA]</scope>
    <source>
        <strain evidence="4 5">SRW20</strain>
    </source>
</reference>
<dbReference type="GO" id="GO:0030983">
    <property type="term" value="F:mismatched DNA binding"/>
    <property type="evidence" value="ECO:0007669"/>
    <property type="project" value="TreeGrafter"/>
</dbReference>
<feature type="region of interest" description="Disordered" evidence="2">
    <location>
        <begin position="213"/>
        <end position="255"/>
    </location>
</feature>
<dbReference type="GO" id="GO:0005634">
    <property type="term" value="C:nucleus"/>
    <property type="evidence" value="ECO:0007669"/>
    <property type="project" value="TreeGrafter"/>
</dbReference>
<evidence type="ECO:0000313" key="4">
    <source>
        <dbReference type="EMBL" id="PPR06635.1"/>
    </source>
</evidence>
<protein>
    <recommendedName>
        <fullName evidence="3">Aprataxin C2HE/C2H2/C2HC zinc finger domain-containing protein</fullName>
    </recommendedName>
</protein>
<dbReference type="InterPro" id="IPR032566">
    <property type="entry name" value="Znf-C2HE"/>
</dbReference>
<dbReference type="GO" id="GO:1990165">
    <property type="term" value="F:single-strand break-containing DNA binding"/>
    <property type="evidence" value="ECO:0007669"/>
    <property type="project" value="TreeGrafter"/>
</dbReference>
<accession>A0A409YUD1</accession>
<evidence type="ECO:0000256" key="2">
    <source>
        <dbReference type="SAM" id="MobiDB-lite"/>
    </source>
</evidence>
<dbReference type="STRING" id="231916.A0A409YUD1"/>
<dbReference type="AlphaFoldDB" id="A0A409YUD1"/>
<dbReference type="Pfam" id="PF16278">
    <property type="entry name" value="zf-C2HE"/>
    <property type="match status" value="1"/>
</dbReference>
<dbReference type="InterPro" id="IPR036265">
    <property type="entry name" value="HIT-like_sf"/>
</dbReference>
<feature type="compositionally biased region" description="Low complexity" evidence="2">
    <location>
        <begin position="234"/>
        <end position="255"/>
    </location>
</feature>
<dbReference type="PANTHER" id="PTHR12486:SF4">
    <property type="entry name" value="APRATAXIN"/>
    <property type="match status" value="1"/>
</dbReference>
<name>A0A409YUD1_9AGAR</name>
<dbReference type="EMBL" id="NHYE01000269">
    <property type="protein sequence ID" value="PPR06635.1"/>
    <property type="molecule type" value="Genomic_DNA"/>
</dbReference>
<dbReference type="Pfam" id="PF11969">
    <property type="entry name" value="DcpS_C"/>
    <property type="match status" value="1"/>
</dbReference>
<keyword evidence="1" id="KW-0175">Coiled coil</keyword>
<gene>
    <name evidence="4" type="ORF">CVT26_001177</name>
</gene>
<dbReference type="GO" id="GO:0000012">
    <property type="term" value="P:single strand break repair"/>
    <property type="evidence" value="ECO:0007669"/>
    <property type="project" value="TreeGrafter"/>
</dbReference>
<dbReference type="GO" id="GO:0003725">
    <property type="term" value="F:double-stranded RNA binding"/>
    <property type="evidence" value="ECO:0007669"/>
    <property type="project" value="TreeGrafter"/>
</dbReference>
<sequence>MSNLAILQRYARTSPEALPASILFKHSARNLVIFDAFPKAIFHFLILPRIQEPRLNADVLTDLRTLVSGDKELAKEVITSLEEEAKEVKKEIEDEMVDRYGFKWDVWTGFHGAPSMVHLHLHVISADLCSDKLKTKKHYNSFHPKLGFFMHMEEVLSWFEADPTFFSARVKQLKPSKSEPLLKEKLFCFHCEAEMKNMPSLKAHLQEEWNKLEKRRKESAKRKRKLDELRQAASQSVTSDDSQGDSSTSSKKAKS</sequence>
<feature type="domain" description="Aprataxin C2HE/C2H2/C2HC zinc finger" evidence="3">
    <location>
        <begin position="146"/>
        <end position="211"/>
    </location>
</feature>
<proteinExistence type="predicted"/>
<organism evidence="4 5">
    <name type="scientific">Gymnopilus dilepis</name>
    <dbReference type="NCBI Taxonomy" id="231916"/>
    <lineage>
        <taxon>Eukaryota</taxon>
        <taxon>Fungi</taxon>
        <taxon>Dikarya</taxon>
        <taxon>Basidiomycota</taxon>
        <taxon>Agaricomycotina</taxon>
        <taxon>Agaricomycetes</taxon>
        <taxon>Agaricomycetidae</taxon>
        <taxon>Agaricales</taxon>
        <taxon>Agaricineae</taxon>
        <taxon>Hymenogastraceae</taxon>
        <taxon>Gymnopilus</taxon>
    </lineage>
</organism>
<dbReference type="InParanoid" id="A0A409YUD1"/>